<evidence type="ECO:0000256" key="1">
    <source>
        <dbReference type="SAM" id="MobiDB-lite"/>
    </source>
</evidence>
<reference evidence="2" key="1">
    <citation type="journal article" date="2020" name="Stud. Mycol.">
        <title>101 Dothideomycetes genomes: a test case for predicting lifestyles and emergence of pathogens.</title>
        <authorList>
            <person name="Haridas S."/>
            <person name="Albert R."/>
            <person name="Binder M."/>
            <person name="Bloem J."/>
            <person name="Labutti K."/>
            <person name="Salamov A."/>
            <person name="Andreopoulos B."/>
            <person name="Baker S."/>
            <person name="Barry K."/>
            <person name="Bills G."/>
            <person name="Bluhm B."/>
            <person name="Cannon C."/>
            <person name="Castanera R."/>
            <person name="Culley D."/>
            <person name="Daum C."/>
            <person name="Ezra D."/>
            <person name="Gonzalez J."/>
            <person name="Henrissat B."/>
            <person name="Kuo A."/>
            <person name="Liang C."/>
            <person name="Lipzen A."/>
            <person name="Lutzoni F."/>
            <person name="Magnuson J."/>
            <person name="Mondo S."/>
            <person name="Nolan M."/>
            <person name="Ohm R."/>
            <person name="Pangilinan J."/>
            <person name="Park H.-J."/>
            <person name="Ramirez L."/>
            <person name="Alfaro M."/>
            <person name="Sun H."/>
            <person name="Tritt A."/>
            <person name="Yoshinaga Y."/>
            <person name="Zwiers L.-H."/>
            <person name="Turgeon B."/>
            <person name="Goodwin S."/>
            <person name="Spatafora J."/>
            <person name="Crous P."/>
            <person name="Grigoriev I."/>
        </authorList>
    </citation>
    <scope>NUCLEOTIDE SEQUENCE</scope>
    <source>
        <strain evidence="2">SCOH1-5</strain>
    </source>
</reference>
<dbReference type="OrthoDB" id="3642112at2759"/>
<dbReference type="AlphaFoldDB" id="A0A6A6FRN6"/>
<evidence type="ECO:0000313" key="2">
    <source>
        <dbReference type="EMBL" id="KAF2216107.1"/>
    </source>
</evidence>
<name>A0A6A6FRN6_9PEZI</name>
<feature type="region of interest" description="Disordered" evidence="1">
    <location>
        <begin position="135"/>
        <end position="156"/>
    </location>
</feature>
<gene>
    <name evidence="2" type="ORF">CERZMDRAFT_94486</name>
</gene>
<sequence>MVRTNAHLTASTSAGLLGLLSDGEQGLYDRCGQLYILEQLIACFKHILNDTEVEKEVWVKEVSTAVSALNSQSPIVGRTALVVITAIEAAPWSLEDGEWIGSVNAIAYAMKHAAKIIQHHLTQAENDGTDLDLCRDPADYTHESTDEGSDEPYGDRKESLIRKKAGRKPGFKLIGGSRRWGTDEILHMLRTVRDNIHKTWDERVEAHNNTYVVPVGILQRGPRSKEGIRQRLDDMTRLAENGLKERLEAKIAEFEASGSESSVCKMDNGTVTKADRA</sequence>
<protein>
    <submittedName>
        <fullName evidence="2">Uncharacterized protein</fullName>
    </submittedName>
</protein>
<keyword evidence="3" id="KW-1185">Reference proteome</keyword>
<accession>A0A6A6FRN6</accession>
<dbReference type="Proteomes" id="UP000799539">
    <property type="component" value="Unassembled WGS sequence"/>
</dbReference>
<dbReference type="EMBL" id="ML992665">
    <property type="protein sequence ID" value="KAF2216107.1"/>
    <property type="molecule type" value="Genomic_DNA"/>
</dbReference>
<proteinExistence type="predicted"/>
<evidence type="ECO:0000313" key="3">
    <source>
        <dbReference type="Proteomes" id="UP000799539"/>
    </source>
</evidence>
<feature type="region of interest" description="Disordered" evidence="1">
    <location>
        <begin position="257"/>
        <end position="277"/>
    </location>
</feature>
<organism evidence="2 3">
    <name type="scientific">Cercospora zeae-maydis SCOH1-5</name>
    <dbReference type="NCBI Taxonomy" id="717836"/>
    <lineage>
        <taxon>Eukaryota</taxon>
        <taxon>Fungi</taxon>
        <taxon>Dikarya</taxon>
        <taxon>Ascomycota</taxon>
        <taxon>Pezizomycotina</taxon>
        <taxon>Dothideomycetes</taxon>
        <taxon>Dothideomycetidae</taxon>
        <taxon>Mycosphaerellales</taxon>
        <taxon>Mycosphaerellaceae</taxon>
        <taxon>Cercospora</taxon>
    </lineage>
</organism>
<feature type="compositionally biased region" description="Basic and acidic residues" evidence="1">
    <location>
        <begin position="135"/>
        <end position="145"/>
    </location>
</feature>